<dbReference type="InterPro" id="IPR001909">
    <property type="entry name" value="KRAB"/>
</dbReference>
<dbReference type="Proteomes" id="UP000515202">
    <property type="component" value="Unplaced"/>
</dbReference>
<evidence type="ECO:0000313" key="3">
    <source>
        <dbReference type="RefSeq" id="XP_023393839.1"/>
    </source>
</evidence>
<keyword evidence="2" id="KW-1185">Reference proteome</keyword>
<gene>
    <name evidence="3" type="primary">LOC105300468</name>
</gene>
<dbReference type="CDD" id="cd07765">
    <property type="entry name" value="KRAB_A-box"/>
    <property type="match status" value="1"/>
</dbReference>
<dbReference type="PANTHER" id="PTHR23232">
    <property type="entry name" value="KRAB DOMAIN C2H2 ZINC FINGER"/>
    <property type="match status" value="1"/>
</dbReference>
<dbReference type="InterPro" id="IPR036051">
    <property type="entry name" value="KRAB_dom_sf"/>
</dbReference>
<accession>A0A6P6D276</accession>
<dbReference type="AlphaFoldDB" id="A0A6P6D276"/>
<organism evidence="2 3">
    <name type="scientific">Pteropus vampyrus</name>
    <name type="common">Large flying fox</name>
    <dbReference type="NCBI Taxonomy" id="132908"/>
    <lineage>
        <taxon>Eukaryota</taxon>
        <taxon>Metazoa</taxon>
        <taxon>Chordata</taxon>
        <taxon>Craniata</taxon>
        <taxon>Vertebrata</taxon>
        <taxon>Euteleostomi</taxon>
        <taxon>Mammalia</taxon>
        <taxon>Eutheria</taxon>
        <taxon>Laurasiatheria</taxon>
        <taxon>Chiroptera</taxon>
        <taxon>Yinpterochiroptera</taxon>
        <taxon>Pteropodoidea</taxon>
        <taxon>Pteropodidae</taxon>
        <taxon>Pteropodinae</taxon>
        <taxon>Pteropus</taxon>
    </lineage>
</organism>
<dbReference type="Gene3D" id="6.10.140.140">
    <property type="match status" value="1"/>
</dbReference>
<dbReference type="PANTHER" id="PTHR23232:SF142">
    <property type="entry name" value="GASTRULA ZINC FINGER PROTEIN XLCGF57.1-LIKE-RELATED"/>
    <property type="match status" value="1"/>
</dbReference>
<dbReference type="GeneID" id="105300468"/>
<dbReference type="SMART" id="SM00349">
    <property type="entry name" value="KRAB"/>
    <property type="match status" value="1"/>
</dbReference>
<evidence type="ECO:0000259" key="1">
    <source>
        <dbReference type="PROSITE" id="PS50805"/>
    </source>
</evidence>
<dbReference type="InterPro" id="IPR050169">
    <property type="entry name" value="Krueppel_C2H2_ZnF"/>
</dbReference>
<evidence type="ECO:0000313" key="2">
    <source>
        <dbReference type="Proteomes" id="UP000515202"/>
    </source>
</evidence>
<dbReference type="SUPFAM" id="SSF109640">
    <property type="entry name" value="KRAB domain (Kruppel-associated box)"/>
    <property type="match status" value="1"/>
</dbReference>
<proteinExistence type="predicted"/>
<dbReference type="Pfam" id="PF01352">
    <property type="entry name" value="KRAB"/>
    <property type="match status" value="1"/>
</dbReference>
<reference evidence="3" key="1">
    <citation type="submission" date="2025-08" db="UniProtKB">
        <authorList>
            <consortium name="RefSeq"/>
        </authorList>
    </citation>
    <scope>IDENTIFICATION</scope>
    <source>
        <tissue evidence="3">Kidney</tissue>
    </source>
</reference>
<sequence length="75" mass="8727">MVAVRGFGRGGRQDVVVFADVAVNFTREEWALLDHTQRRLYRDVMLETCRNLAFVEVIYWRTSVKLVNVVNLETP</sequence>
<name>A0A6P6D276_PTEVA</name>
<protein>
    <submittedName>
        <fullName evidence="3">Zinc finger protein 77-like isoform X4</fullName>
    </submittedName>
</protein>
<dbReference type="PROSITE" id="PS50805">
    <property type="entry name" value="KRAB"/>
    <property type="match status" value="1"/>
</dbReference>
<feature type="domain" description="KRAB" evidence="1">
    <location>
        <begin position="16"/>
        <end position="75"/>
    </location>
</feature>
<dbReference type="RefSeq" id="XP_023393839.1">
    <property type="nucleotide sequence ID" value="XM_023538071.1"/>
</dbReference>
<dbReference type="GO" id="GO:0006355">
    <property type="term" value="P:regulation of DNA-templated transcription"/>
    <property type="evidence" value="ECO:0007669"/>
    <property type="project" value="InterPro"/>
</dbReference>